<accession>A0A2R7Y2C6</accession>
<dbReference type="Proteomes" id="UP000244093">
    <property type="component" value="Unassembled WGS sequence"/>
</dbReference>
<evidence type="ECO:0000256" key="1">
    <source>
        <dbReference type="SAM" id="MobiDB-lite"/>
    </source>
</evidence>
<dbReference type="EMBL" id="NBVN01000007">
    <property type="protein sequence ID" value="PUA31695.1"/>
    <property type="molecule type" value="Genomic_DNA"/>
</dbReference>
<reference evidence="2" key="1">
    <citation type="submission" date="2017-04" db="EMBL/GenBank/DDBJ databases">
        <authorList>
            <person name="Afonso C.L."/>
            <person name="Miller P.J."/>
            <person name="Scott M.A."/>
            <person name="Spackman E."/>
            <person name="Goraichik I."/>
            <person name="Dimitrov K.M."/>
            <person name="Suarez D.L."/>
            <person name="Swayne D.E."/>
        </authorList>
    </citation>
    <scope>NUCLEOTIDE SEQUENCE</scope>
    <source>
        <strain evidence="2">NZ3</strain>
    </source>
</reference>
<comment type="caution">
    <text evidence="2">The sequence shown here is derived from an EMBL/GenBank/DDBJ whole genome shotgun (WGS) entry which is preliminary data.</text>
</comment>
<protein>
    <submittedName>
        <fullName evidence="2">Uncharacterized protein</fullName>
    </submittedName>
</protein>
<dbReference type="EMBL" id="NBVN01000007">
    <property type="protein sequence ID" value="PUA31728.1"/>
    <property type="molecule type" value="Genomic_DNA"/>
</dbReference>
<feature type="region of interest" description="Disordered" evidence="1">
    <location>
        <begin position="1"/>
        <end position="34"/>
    </location>
</feature>
<evidence type="ECO:0000313" key="2">
    <source>
        <dbReference type="EMBL" id="PUA31695.1"/>
    </source>
</evidence>
<evidence type="ECO:0000313" key="3">
    <source>
        <dbReference type="EMBL" id="PUA31728.1"/>
    </source>
</evidence>
<evidence type="ECO:0000313" key="4">
    <source>
        <dbReference type="Proteomes" id="UP000244093"/>
    </source>
</evidence>
<name>A0A2R7Y2C6_9CREN</name>
<reference evidence="2 4" key="2">
    <citation type="journal article" date="2018" name="Syst. Appl. Microbiol.">
        <title>A new symbiotic nanoarchaeote (Candidatus Nanoclepta minutus) and its host (Zestosphaera tikiterensis gen. nov., sp. nov.) from a New Zealand hot spring.</title>
        <authorList>
            <person name="St John E."/>
            <person name="Liu Y."/>
            <person name="Podar M."/>
            <person name="Stott M.B."/>
            <person name="Meneghin J."/>
            <person name="Chen Z."/>
            <person name="Lagutin K."/>
            <person name="Mitchell K."/>
            <person name="Reysenbach A.L."/>
        </authorList>
    </citation>
    <scope>NUCLEOTIDE SEQUENCE [LARGE SCALE GENOMIC DNA]</scope>
    <source>
        <strain evidence="2">NZ3</strain>
    </source>
</reference>
<sequence length="231" mass="25914">MNGDNTKWLKKNSTKREDPTPTNNANGDIDAVNPHDRVSQQKLEYFMGLANDAINGGRHILILVENLLNHTEMNKILEPTYIIMAVALTNSEHSDASHLLTNLGPGLYVVTKPLVFRPMEGYEFAEILNLLKSGKHIDDRTNEILVLYPIHEPRKDVDYAIFAVGSDEYIDTAVNLIEHILGRAKAIFKARFDDVNEVYCVLLLPLAESEIEEGLLRLSATSQEVKSDETS</sequence>
<proteinExistence type="predicted"/>
<gene>
    <name evidence="2" type="ORF">B7O98_08715</name>
    <name evidence="3" type="ORF">B7O98_08885</name>
</gene>
<organism evidence="2 4">
    <name type="scientific">Zestosphaera tikiterensis</name>
    <dbReference type="NCBI Taxonomy" id="1973259"/>
    <lineage>
        <taxon>Archaea</taxon>
        <taxon>Thermoproteota</taxon>
        <taxon>Thermoprotei</taxon>
        <taxon>Desulfurococcales</taxon>
        <taxon>Desulfurococcaceae</taxon>
        <taxon>Zestosphaera</taxon>
    </lineage>
</organism>
<dbReference type="AlphaFoldDB" id="A0A2R7Y2C6"/>